<comment type="caution">
    <text evidence="2">The sequence shown here is derived from an EMBL/GenBank/DDBJ whole genome shotgun (WGS) entry which is preliminary data.</text>
</comment>
<evidence type="ECO:0000313" key="3">
    <source>
        <dbReference type="Proteomes" id="UP000565441"/>
    </source>
</evidence>
<dbReference type="OrthoDB" id="3364069at2759"/>
<protein>
    <submittedName>
        <fullName evidence="2">Uncharacterized protein</fullName>
    </submittedName>
</protein>
<reference evidence="2 3" key="1">
    <citation type="journal article" date="2020" name="ISME J.">
        <title>Uncovering the hidden diversity of litter-decomposition mechanisms in mushroom-forming fungi.</title>
        <authorList>
            <person name="Floudas D."/>
            <person name="Bentzer J."/>
            <person name="Ahren D."/>
            <person name="Johansson T."/>
            <person name="Persson P."/>
            <person name="Tunlid A."/>
        </authorList>
    </citation>
    <scope>NUCLEOTIDE SEQUENCE [LARGE SCALE GENOMIC DNA]</scope>
    <source>
        <strain evidence="2 3">CBS 661.87</strain>
    </source>
</reference>
<dbReference type="AlphaFoldDB" id="A0A8H5H2B2"/>
<dbReference type="Proteomes" id="UP000565441">
    <property type="component" value="Unassembled WGS sequence"/>
</dbReference>
<dbReference type="EMBL" id="JAACJP010000034">
    <property type="protein sequence ID" value="KAF5375433.1"/>
    <property type="molecule type" value="Genomic_DNA"/>
</dbReference>
<gene>
    <name evidence="2" type="ORF">D9615_007917</name>
</gene>
<sequence>MSSSEVFVAGYFTDFVSTRAAMARLGISDCDVGDIRLHFPLQNWLAENHKLDVLPAVIAYPPGEYDATGVLFMTQFKEGYCNENQDPLPNVHERPRDRAVKEWLVNEAGVPESHLVWVKMWDLDALTIRGFVPKRNNIKGPSIIKAVTKEQLNAYFDYKRDVDPDALMSDFLKIYDEMEKQKQEQKQKEEEEVEQAPEVDLDEGGESETVQ</sequence>
<evidence type="ECO:0000313" key="2">
    <source>
        <dbReference type="EMBL" id="KAF5375433.1"/>
    </source>
</evidence>
<evidence type="ECO:0000256" key="1">
    <source>
        <dbReference type="SAM" id="MobiDB-lite"/>
    </source>
</evidence>
<feature type="compositionally biased region" description="Acidic residues" evidence="1">
    <location>
        <begin position="190"/>
        <end position="211"/>
    </location>
</feature>
<proteinExistence type="predicted"/>
<organism evidence="2 3">
    <name type="scientific">Tricholomella constricta</name>
    <dbReference type="NCBI Taxonomy" id="117010"/>
    <lineage>
        <taxon>Eukaryota</taxon>
        <taxon>Fungi</taxon>
        <taxon>Dikarya</taxon>
        <taxon>Basidiomycota</taxon>
        <taxon>Agaricomycotina</taxon>
        <taxon>Agaricomycetes</taxon>
        <taxon>Agaricomycetidae</taxon>
        <taxon>Agaricales</taxon>
        <taxon>Tricholomatineae</taxon>
        <taxon>Lyophyllaceae</taxon>
        <taxon>Tricholomella</taxon>
    </lineage>
</organism>
<name>A0A8H5H2B2_9AGAR</name>
<feature type="region of interest" description="Disordered" evidence="1">
    <location>
        <begin position="179"/>
        <end position="211"/>
    </location>
</feature>
<accession>A0A8H5H2B2</accession>
<keyword evidence="3" id="KW-1185">Reference proteome</keyword>
<feature type="compositionally biased region" description="Basic and acidic residues" evidence="1">
    <location>
        <begin position="179"/>
        <end position="189"/>
    </location>
</feature>